<reference evidence="1" key="1">
    <citation type="journal article" date="2021" name="Virus">
        <title>The discovery, distribution and diversity of DNA viruses associated with Drosophila melanogaster in Europe.</title>
        <authorList>
            <person name="Wallace M.A."/>
            <person name="Coffman K.A."/>
            <person name="Gilbert C."/>
            <person name="Ravindran S."/>
            <person name="Albery G.F."/>
            <person name="Abbott J."/>
            <person name="Argyridou E."/>
            <person name="Bellosta P."/>
            <person name="Betancourt A.J."/>
            <person name="Colinet H."/>
            <person name="Eric K."/>
            <person name="Glaser-Schmitt A."/>
            <person name="Grath S."/>
            <person name="Jelic M."/>
            <person name="Kankare M."/>
            <person name="Kozeretska I."/>
            <person name="Loeschcke V."/>
            <person name="Montchamp-Moreau C."/>
            <person name="Ometto L."/>
            <person name="Onder B.S."/>
            <person name="Orengo D.J."/>
            <person name="Parsch J."/>
            <person name="Pascual M."/>
            <person name="Patenkovic A."/>
            <person name="Puerma E."/>
            <person name="Ritchie M.G."/>
            <person name="Rota-Stabelli O."/>
            <person name="Schou M.F."/>
            <person name="Serga S.V."/>
            <person name="Stamenkovic-Radak M."/>
            <person name="Tanaskovic M."/>
            <person name="Veselinovic M.S."/>
            <person name="Vieira J."/>
            <person name="Vieira C.P."/>
            <person name="Kapun M."/>
            <person name="Flatt T."/>
            <person name="Gonzalez J."/>
            <person name="Staubach F."/>
            <person name="Obbard D.J."/>
        </authorList>
    </citation>
    <scope>NUCLEOTIDE SEQUENCE</scope>
    <source>
        <strain evidence="1">SRR3939042_Esparto_2012</strain>
    </source>
</reference>
<name>A0A2I7G318_9VIRU</name>
<dbReference type="RefSeq" id="YP_009551787.1">
    <property type="nucleotide sequence ID" value="NC_040536.1"/>
</dbReference>
<dbReference type="GeneID" id="41701757"/>
<dbReference type="Proteomes" id="UP000290737">
    <property type="component" value="Genome"/>
</dbReference>
<dbReference type="KEGG" id="vg:41701757"/>
<sequence length="142" mass="16362">MNIALQPSLMANIVIKFANTNGQVYDYDQTIVESNSLGTMTINENLILIYDRYPEQQTTQLNVNSLISTLHYILHKLDIQTVDLYLPKMSANMNEEAEIQYQFRQMSIIQKNVLVSTKKTSVCPTVFKKSTRSTLDIKIYYV</sequence>
<keyword evidence="2" id="KW-1185">Reference proteome</keyword>
<dbReference type="OrthoDB" id="26629at10239"/>
<evidence type="ECO:0000313" key="2">
    <source>
        <dbReference type="Proteomes" id="UP000290737"/>
    </source>
</evidence>
<protein>
    <submittedName>
        <fullName evidence="1">Putative gp41-like protein</fullName>
    </submittedName>
</protein>
<dbReference type="EMBL" id="KY608910">
    <property type="protein sequence ID" value="AUQ44017.1"/>
    <property type="molecule type" value="Genomic_DNA"/>
</dbReference>
<accession>A0A2I7G318</accession>
<evidence type="ECO:0000313" key="1">
    <source>
        <dbReference type="EMBL" id="AUQ44017.1"/>
    </source>
</evidence>
<proteinExistence type="predicted"/>
<organism evidence="1">
    <name type="scientific">Esparto virus</name>
    <dbReference type="NCBI Taxonomy" id="2072209"/>
    <lineage>
        <taxon>Viruses</taxon>
        <taxon>Viruses incertae sedis</taxon>
        <taxon>Naldaviricetes</taxon>
        <taxon>Lefavirales</taxon>
        <taxon>Nudiviridae</taxon>
        <taxon>Alphanudivirus</taxon>
        <taxon>Alphanudivirus tertidromelanogasteris</taxon>
    </lineage>
</organism>